<dbReference type="Pfam" id="PF04463">
    <property type="entry name" value="2-thiour_desulf"/>
    <property type="match status" value="1"/>
</dbReference>
<dbReference type="AlphaFoldDB" id="A0A1M4WPV9"/>
<accession>A0A1M4WPV9</accession>
<keyword evidence="2" id="KW-1185">Reference proteome</keyword>
<dbReference type="Proteomes" id="UP000184035">
    <property type="component" value="Unassembled WGS sequence"/>
</dbReference>
<gene>
    <name evidence="1" type="ORF">SAMN05443638_11347</name>
</gene>
<name>A0A1M4WPV9_9CLOT</name>
<dbReference type="PANTHER" id="PTHR30087">
    <property type="entry name" value="INNER MEMBRANE PROTEIN"/>
    <property type="match status" value="1"/>
</dbReference>
<evidence type="ECO:0000313" key="2">
    <source>
        <dbReference type="Proteomes" id="UP000184035"/>
    </source>
</evidence>
<protein>
    <submittedName>
        <fullName evidence="1">Uncharacterized conserved protein YbbK, DUF523 family</fullName>
    </submittedName>
</protein>
<dbReference type="EMBL" id="FQVM01000013">
    <property type="protein sequence ID" value="SHE83238.1"/>
    <property type="molecule type" value="Genomic_DNA"/>
</dbReference>
<reference evidence="1 2" key="1">
    <citation type="submission" date="2016-11" db="EMBL/GenBank/DDBJ databases">
        <authorList>
            <person name="Jaros S."/>
            <person name="Januszkiewicz K."/>
            <person name="Wedrychowicz H."/>
        </authorList>
    </citation>
    <scope>NUCLEOTIDE SEQUENCE [LARGE SCALE GENOMIC DNA]</scope>
    <source>
        <strain evidence="1 2">DSM 2631</strain>
    </source>
</reference>
<dbReference type="PANTHER" id="PTHR30087:SF1">
    <property type="entry name" value="HYPOTHETICAL CYTOSOLIC PROTEIN"/>
    <property type="match status" value="1"/>
</dbReference>
<dbReference type="OrthoDB" id="9797779at2"/>
<organism evidence="1 2">
    <name type="scientific">Clostridium fallax</name>
    <dbReference type="NCBI Taxonomy" id="1533"/>
    <lineage>
        <taxon>Bacteria</taxon>
        <taxon>Bacillati</taxon>
        <taxon>Bacillota</taxon>
        <taxon>Clostridia</taxon>
        <taxon>Eubacteriales</taxon>
        <taxon>Clostridiaceae</taxon>
        <taxon>Clostridium</taxon>
    </lineage>
</organism>
<dbReference type="RefSeq" id="WP_072895969.1">
    <property type="nucleotide sequence ID" value="NZ_FQVM01000013.1"/>
</dbReference>
<evidence type="ECO:0000313" key="1">
    <source>
        <dbReference type="EMBL" id="SHE83238.1"/>
    </source>
</evidence>
<dbReference type="InterPro" id="IPR007553">
    <property type="entry name" value="2-thiour_desulf"/>
</dbReference>
<proteinExistence type="predicted"/>
<dbReference type="STRING" id="1533.SAMN05443638_11347"/>
<sequence length="157" mass="17150">MEKIIISACLCGVNCKYNGGNNLNEEIKKIYDEGKGILICPESFGKLEIPRAPREIVKGTGEDVLKGLSKVLSKDGKDSTKEFIIGAEKALEIAKKNKITKAILKSKSPSCGLGKIYDGTFSGNLIEGNGVTADLFLKNNIKVYDENNFYEVNIDEL</sequence>